<dbReference type="AlphaFoldDB" id="A0A839FQP4"/>
<dbReference type="PROSITE" id="PS51384">
    <property type="entry name" value="FAD_FR"/>
    <property type="match status" value="1"/>
</dbReference>
<dbReference type="InterPro" id="IPR017927">
    <property type="entry name" value="FAD-bd_FR_type"/>
</dbReference>
<evidence type="ECO:0000313" key="2">
    <source>
        <dbReference type="EMBL" id="MBA8921705.1"/>
    </source>
</evidence>
<evidence type="ECO:0000313" key="3">
    <source>
        <dbReference type="Proteomes" id="UP000546252"/>
    </source>
</evidence>
<organism evidence="2 3">
    <name type="scientific">Nesterenkonia jeotgali</name>
    <dbReference type="NCBI Taxonomy" id="317018"/>
    <lineage>
        <taxon>Bacteria</taxon>
        <taxon>Bacillati</taxon>
        <taxon>Actinomycetota</taxon>
        <taxon>Actinomycetes</taxon>
        <taxon>Micrococcales</taxon>
        <taxon>Micrococcaceae</taxon>
        <taxon>Nesterenkonia</taxon>
    </lineage>
</organism>
<gene>
    <name evidence="2" type="ORF">HNR24_001638</name>
</gene>
<dbReference type="PANTHER" id="PTHR30157">
    <property type="entry name" value="FERRIC REDUCTASE, NADPH-DEPENDENT"/>
    <property type="match status" value="1"/>
</dbReference>
<proteinExistence type="predicted"/>
<dbReference type="Gene3D" id="3.40.50.80">
    <property type="entry name" value="Nucleotide-binding domain of ferredoxin-NADP reductase (FNR) module"/>
    <property type="match status" value="1"/>
</dbReference>
<dbReference type="Pfam" id="PF08021">
    <property type="entry name" value="FAD_binding_9"/>
    <property type="match status" value="1"/>
</dbReference>
<dbReference type="CDD" id="cd06193">
    <property type="entry name" value="siderophore_interacting"/>
    <property type="match status" value="1"/>
</dbReference>
<dbReference type="RefSeq" id="WP_182495539.1">
    <property type="nucleotide sequence ID" value="NZ_BAAAKT010000004.1"/>
</dbReference>
<dbReference type="Gene3D" id="2.40.30.10">
    <property type="entry name" value="Translation factors"/>
    <property type="match status" value="1"/>
</dbReference>
<dbReference type="InterPro" id="IPR017938">
    <property type="entry name" value="Riboflavin_synthase-like_b-brl"/>
</dbReference>
<dbReference type="Proteomes" id="UP000546252">
    <property type="component" value="Unassembled WGS sequence"/>
</dbReference>
<dbReference type="InterPro" id="IPR013113">
    <property type="entry name" value="SIP_FAD-bd"/>
</dbReference>
<sequence>MSLRSSLAAVADRAVGDDDAVDPATLNPQRAYATVVARVQRLSPNYLRFTLEAEELRHFHTGGLDQRIKLLLPRADGTLPDLGLFEQPQPEMMQWYTTWRQLPDAERNPIRTYTVRAIRPWAQQIDVDFVVHGTEGPASAWAMRAEVGDELVIIGPDGRSTRVGGGIEFDPHTARDVLLAGDETAVPAICAILEMLPERVHGEAYLEIPTRADALDVANSSGVEIFWLPREGAARGAPLTSAVQNWGRRRAEIFAQRRASWQPARGEPVGAPSGAEDLAELGEDDLLWEVGDANGFREYAWLAGEAGVITGLRRHLVKDVGLSRKQVSFMGYWKQGRAS</sequence>
<comment type="caution">
    <text evidence="2">The sequence shown here is derived from an EMBL/GenBank/DDBJ whole genome shotgun (WGS) entry which is preliminary data.</text>
</comment>
<dbReference type="InterPro" id="IPR039374">
    <property type="entry name" value="SIP_fam"/>
</dbReference>
<feature type="domain" description="FAD-binding FR-type" evidence="1">
    <location>
        <begin position="29"/>
        <end position="163"/>
    </location>
</feature>
<accession>A0A839FQP4</accession>
<dbReference type="EMBL" id="JACJIH010000001">
    <property type="protein sequence ID" value="MBA8921705.1"/>
    <property type="molecule type" value="Genomic_DNA"/>
</dbReference>
<dbReference type="SUPFAM" id="SSF63380">
    <property type="entry name" value="Riboflavin synthase domain-like"/>
    <property type="match status" value="1"/>
</dbReference>
<name>A0A839FQP4_9MICC</name>
<reference evidence="2 3" key="1">
    <citation type="submission" date="2020-08" db="EMBL/GenBank/DDBJ databases">
        <title>Sequencing the genomes of 1000 actinobacteria strains.</title>
        <authorList>
            <person name="Klenk H.-P."/>
        </authorList>
    </citation>
    <scope>NUCLEOTIDE SEQUENCE [LARGE SCALE GENOMIC DNA]</scope>
    <source>
        <strain evidence="2 3">DSM 19081</strain>
    </source>
</reference>
<evidence type="ECO:0000259" key="1">
    <source>
        <dbReference type="PROSITE" id="PS51384"/>
    </source>
</evidence>
<dbReference type="PANTHER" id="PTHR30157:SF0">
    <property type="entry name" value="NADPH-DEPENDENT FERRIC-CHELATE REDUCTASE"/>
    <property type="match status" value="1"/>
</dbReference>
<dbReference type="Pfam" id="PF04954">
    <property type="entry name" value="SIP"/>
    <property type="match status" value="1"/>
</dbReference>
<dbReference type="InterPro" id="IPR039261">
    <property type="entry name" value="FNR_nucleotide-bd"/>
</dbReference>
<protein>
    <submittedName>
        <fullName evidence="2">NADPH-dependent ferric siderophore reductase</fullName>
    </submittedName>
</protein>
<dbReference type="InterPro" id="IPR007037">
    <property type="entry name" value="SIP_rossman_dom"/>
</dbReference>
<dbReference type="GO" id="GO:0016491">
    <property type="term" value="F:oxidoreductase activity"/>
    <property type="evidence" value="ECO:0007669"/>
    <property type="project" value="InterPro"/>
</dbReference>